<dbReference type="GO" id="GO:0141101">
    <property type="term" value="F:tRNA(Ser) (uridine(44)-2'-O-)-methyltransferase activity"/>
    <property type="evidence" value="ECO:0007669"/>
    <property type="project" value="UniProtKB-EC"/>
</dbReference>
<dbReference type="PANTHER" id="PTHR21210:SF0">
    <property type="entry name" value="TRNA (URACIL-O(2)-)-METHYLTRANSFERASE-RELATED"/>
    <property type="match status" value="1"/>
</dbReference>
<evidence type="ECO:0000256" key="4">
    <source>
        <dbReference type="ARBA" id="ARBA00017788"/>
    </source>
</evidence>
<dbReference type="GO" id="GO:0030488">
    <property type="term" value="P:tRNA methylation"/>
    <property type="evidence" value="ECO:0007669"/>
    <property type="project" value="UniProtKB-UniRule"/>
</dbReference>
<evidence type="ECO:0000256" key="5">
    <source>
        <dbReference type="ARBA" id="ARBA00022490"/>
    </source>
</evidence>
<comment type="caution">
    <text evidence="12">The sequence shown here is derived from an EMBL/GenBank/DDBJ whole genome shotgun (WGS) entry which is preliminary data.</text>
</comment>
<dbReference type="AlphaFoldDB" id="A0A444S4J1"/>
<evidence type="ECO:0000256" key="6">
    <source>
        <dbReference type="ARBA" id="ARBA00022603"/>
    </source>
</evidence>
<dbReference type="InterPro" id="IPR011671">
    <property type="entry name" value="tRNA_uracil_MeTrfase"/>
</dbReference>
<evidence type="ECO:0000256" key="2">
    <source>
        <dbReference type="ARBA" id="ARBA00009056"/>
    </source>
</evidence>
<comment type="function">
    <text evidence="11">Adenosyl-L-methionine (AdoMet)-dependent tRNA (uracil-O(2)-)-methyltransferase.</text>
</comment>
<keyword evidence="8 11" id="KW-0949">S-adenosyl-L-methionine</keyword>
<evidence type="ECO:0000313" key="12">
    <source>
        <dbReference type="EMBL" id="RXG48264.1"/>
    </source>
</evidence>
<dbReference type="Pfam" id="PF07757">
    <property type="entry name" value="AdoMet_MTase"/>
    <property type="match status" value="1"/>
</dbReference>
<dbReference type="EMBL" id="RSDZ01000030">
    <property type="protein sequence ID" value="RXG48264.1"/>
    <property type="molecule type" value="Genomic_DNA"/>
</dbReference>
<dbReference type="GO" id="GO:0005737">
    <property type="term" value="C:cytoplasm"/>
    <property type="evidence" value="ECO:0007669"/>
    <property type="project" value="UniProtKB-SubCell"/>
</dbReference>
<organism evidence="12 13">
    <name type="scientific">Verticillium dahliae</name>
    <name type="common">Verticillium wilt</name>
    <dbReference type="NCBI Taxonomy" id="27337"/>
    <lineage>
        <taxon>Eukaryota</taxon>
        <taxon>Fungi</taxon>
        <taxon>Dikarya</taxon>
        <taxon>Ascomycota</taxon>
        <taxon>Pezizomycotina</taxon>
        <taxon>Sordariomycetes</taxon>
        <taxon>Hypocreomycetidae</taxon>
        <taxon>Glomerellales</taxon>
        <taxon>Plectosphaerellaceae</taxon>
        <taxon>Verticillium</taxon>
    </lineage>
</organism>
<evidence type="ECO:0000256" key="7">
    <source>
        <dbReference type="ARBA" id="ARBA00022679"/>
    </source>
</evidence>
<evidence type="ECO:0000256" key="3">
    <source>
        <dbReference type="ARBA" id="ARBA00012795"/>
    </source>
</evidence>
<sequence>MPVFEPDDYATAGTESLFEDESGASWEPVYQHDCSFNTDFFNEVMMNMIKNPNVNTKWLFRADILHDTGDDAVPGAEHQPQIVHLSGYHTERALVRRLVPRNPRRDNPLDQTCLFLQQVDGPKTRTVVLYLPHESSADDMPFYHPKVRGIAQLHEWDADEARGTISIHYWHFPPGEHGIDPETDPEKLKRTARMLLSVLHKHGQGQAAGYVKKVHHDVVIPQARFQDRYSALKLKHAARLVSTWAEVTDPLKHVFEDLGIAAFLIELWADMYRDQPFPGFVDIGCGNGLLVHILLLEGYTGWGFDARERKSWATYGKPTTAMADADADAPPADVLKRLVLLPDLAAPTDDDGDDGIVAEEDRALLHDGTFPKGTFIISNHADELTPWTPILATLSASPFIAIPCCSHDLGGAKYRAAPPRDKTKSASAFSSLVDWVSRIAEDCGWQVETEMLRIPSTRNTALLGRTRTTPAAEINARQIVDKYGGTAGYYKNAINLTRSKARGH</sequence>
<evidence type="ECO:0000256" key="1">
    <source>
        <dbReference type="ARBA" id="ARBA00004496"/>
    </source>
</evidence>
<name>A0A444S4J1_VERDA</name>
<proteinExistence type="inferred from homology"/>
<keyword evidence="7 11" id="KW-0808">Transferase</keyword>
<reference evidence="12 13" key="1">
    <citation type="submission" date="2018-12" db="EMBL/GenBank/DDBJ databases">
        <title>Genome of Verticillium dahliae isolate Getta Getta.</title>
        <authorList>
            <person name="Gardiner D.M."/>
        </authorList>
    </citation>
    <scope>NUCLEOTIDE SEQUENCE [LARGE SCALE GENOMIC DNA]</scope>
    <source>
        <strain evidence="12 13">Getta Getta</strain>
    </source>
</reference>
<dbReference type="Proteomes" id="UP000288725">
    <property type="component" value="Unassembled WGS sequence"/>
</dbReference>
<keyword evidence="6 11" id="KW-0489">Methyltransferase</keyword>
<dbReference type="EC" id="2.1.1.211" evidence="3 11"/>
<dbReference type="PANTHER" id="PTHR21210">
    <property type="entry name" value="TRNA (URACIL-O(2)-)-METHYLTRANSFERASE-RELATED"/>
    <property type="match status" value="1"/>
</dbReference>
<comment type="similarity">
    <text evidence="2 11">Belongs to the TRM44 family.</text>
</comment>
<keyword evidence="5 11" id="KW-0963">Cytoplasm</keyword>
<accession>A0A444S4J1</accession>
<comment type="subcellular location">
    <subcellularLocation>
        <location evidence="1 11">Cytoplasm</location>
    </subcellularLocation>
</comment>
<gene>
    <name evidence="12" type="ORF">VDGE_08563</name>
</gene>
<evidence type="ECO:0000313" key="13">
    <source>
        <dbReference type="Proteomes" id="UP000288725"/>
    </source>
</evidence>
<evidence type="ECO:0000256" key="8">
    <source>
        <dbReference type="ARBA" id="ARBA00022691"/>
    </source>
</evidence>
<keyword evidence="9 11" id="KW-0819">tRNA processing</keyword>
<evidence type="ECO:0000256" key="11">
    <source>
        <dbReference type="RuleBase" id="RU368004"/>
    </source>
</evidence>
<evidence type="ECO:0000256" key="10">
    <source>
        <dbReference type="ARBA" id="ARBA00047957"/>
    </source>
</evidence>
<comment type="catalytic activity">
    <reaction evidence="10 11">
        <text>uridine(44) in tRNA(Ser) + S-adenosyl-L-methionine = 2'-O-methyluridine(44) in tRNA(Ser) + S-adenosyl-L-homocysteine + H(+)</text>
        <dbReference type="Rhea" id="RHEA:43100"/>
        <dbReference type="Rhea" id="RHEA-COMP:10339"/>
        <dbReference type="Rhea" id="RHEA-COMP:10340"/>
        <dbReference type="ChEBI" id="CHEBI:15378"/>
        <dbReference type="ChEBI" id="CHEBI:57856"/>
        <dbReference type="ChEBI" id="CHEBI:59789"/>
        <dbReference type="ChEBI" id="CHEBI:65315"/>
        <dbReference type="ChEBI" id="CHEBI:74478"/>
        <dbReference type="EC" id="2.1.1.211"/>
    </reaction>
</comment>
<protein>
    <recommendedName>
        <fullName evidence="4 11">tRNA (uracil-O(2)-)-methyltransferase</fullName>
        <ecNumber evidence="3 11">2.1.1.211</ecNumber>
    </recommendedName>
</protein>
<evidence type="ECO:0000256" key="9">
    <source>
        <dbReference type="ARBA" id="ARBA00022694"/>
    </source>
</evidence>